<feature type="region of interest" description="Disordered" evidence="5">
    <location>
        <begin position="965"/>
        <end position="986"/>
    </location>
</feature>
<accession>A0A7V5RQC2</accession>
<dbReference type="InterPro" id="IPR010071">
    <property type="entry name" value="AA_adenyl_dom"/>
</dbReference>
<dbReference type="Proteomes" id="UP000885771">
    <property type="component" value="Unassembled WGS sequence"/>
</dbReference>
<dbReference type="GO" id="GO:0031177">
    <property type="term" value="F:phosphopantetheine binding"/>
    <property type="evidence" value="ECO:0007669"/>
    <property type="project" value="InterPro"/>
</dbReference>
<comment type="caution">
    <text evidence="7">The sequence shown here is derived from an EMBL/GenBank/DDBJ whole genome shotgun (WGS) entry which is preliminary data.</text>
</comment>
<evidence type="ECO:0000256" key="3">
    <source>
        <dbReference type="ARBA" id="ARBA00022450"/>
    </source>
</evidence>
<gene>
    <name evidence="7" type="ORF">ENJ15_05860</name>
</gene>
<dbReference type="Gene3D" id="3.30.559.10">
    <property type="entry name" value="Chloramphenicol acetyltransferase-like domain"/>
    <property type="match status" value="2"/>
</dbReference>
<proteinExistence type="inferred from homology"/>
<keyword evidence="3" id="KW-0596">Phosphopantetheine</keyword>
<feature type="domain" description="Carrier" evidence="6">
    <location>
        <begin position="982"/>
        <end position="1057"/>
    </location>
</feature>
<feature type="domain" description="Carrier" evidence="6">
    <location>
        <begin position="2032"/>
        <end position="2107"/>
    </location>
</feature>
<evidence type="ECO:0000313" key="7">
    <source>
        <dbReference type="EMBL" id="HHM02522.1"/>
    </source>
</evidence>
<dbReference type="Gene3D" id="1.10.1200.10">
    <property type="entry name" value="ACP-like"/>
    <property type="match status" value="1"/>
</dbReference>
<comment type="cofactor">
    <cofactor evidence="1">
        <name>pantetheine 4'-phosphate</name>
        <dbReference type="ChEBI" id="CHEBI:47942"/>
    </cofactor>
</comment>
<organism evidence="7">
    <name type="scientific">Caldithrix abyssi</name>
    <dbReference type="NCBI Taxonomy" id="187145"/>
    <lineage>
        <taxon>Bacteria</taxon>
        <taxon>Pseudomonadati</taxon>
        <taxon>Calditrichota</taxon>
        <taxon>Calditrichia</taxon>
        <taxon>Calditrichales</taxon>
        <taxon>Calditrichaceae</taxon>
        <taxon>Caldithrix</taxon>
    </lineage>
</organism>
<dbReference type="PROSITE" id="PS00455">
    <property type="entry name" value="AMP_BINDING"/>
    <property type="match status" value="2"/>
</dbReference>
<dbReference type="NCBIfam" id="TIGR01733">
    <property type="entry name" value="AA-adenyl-dom"/>
    <property type="match status" value="2"/>
</dbReference>
<dbReference type="Pfam" id="PF00668">
    <property type="entry name" value="Condensation"/>
    <property type="match status" value="2"/>
</dbReference>
<dbReference type="InterPro" id="IPR036736">
    <property type="entry name" value="ACP-like_sf"/>
</dbReference>
<dbReference type="FunFam" id="3.40.50.12780:FF:000012">
    <property type="entry name" value="Non-ribosomal peptide synthetase"/>
    <property type="match status" value="2"/>
</dbReference>
<dbReference type="Gene3D" id="3.40.50.1820">
    <property type="entry name" value="alpha/beta hydrolase"/>
    <property type="match status" value="1"/>
</dbReference>
<dbReference type="Pfam" id="PF00501">
    <property type="entry name" value="AMP-binding"/>
    <property type="match status" value="2"/>
</dbReference>
<dbReference type="Gene3D" id="3.30.300.30">
    <property type="match status" value="2"/>
</dbReference>
<dbReference type="FunFam" id="1.10.1200.10:FF:000016">
    <property type="entry name" value="Non-ribosomal peptide synthase"/>
    <property type="match status" value="1"/>
</dbReference>
<dbReference type="Gene3D" id="2.30.38.10">
    <property type="entry name" value="Luciferase, Domain 3"/>
    <property type="match status" value="2"/>
</dbReference>
<dbReference type="GO" id="GO:0005829">
    <property type="term" value="C:cytosol"/>
    <property type="evidence" value="ECO:0007669"/>
    <property type="project" value="TreeGrafter"/>
</dbReference>
<dbReference type="SMART" id="SM00823">
    <property type="entry name" value="PKS_PP"/>
    <property type="match status" value="2"/>
</dbReference>
<dbReference type="CDD" id="cd05930">
    <property type="entry name" value="A_NRPS"/>
    <property type="match status" value="2"/>
</dbReference>
<dbReference type="Gene3D" id="3.40.50.980">
    <property type="match status" value="4"/>
</dbReference>
<evidence type="ECO:0000256" key="2">
    <source>
        <dbReference type="ARBA" id="ARBA00006432"/>
    </source>
</evidence>
<evidence type="ECO:0000259" key="6">
    <source>
        <dbReference type="PROSITE" id="PS50075"/>
    </source>
</evidence>
<dbReference type="GO" id="GO:0043041">
    <property type="term" value="P:amino acid activation for nonribosomal peptide biosynthetic process"/>
    <property type="evidence" value="ECO:0007669"/>
    <property type="project" value="TreeGrafter"/>
</dbReference>
<dbReference type="InterPro" id="IPR025110">
    <property type="entry name" value="AMP-bd_C"/>
</dbReference>
<evidence type="ECO:0000256" key="4">
    <source>
        <dbReference type="ARBA" id="ARBA00022553"/>
    </source>
</evidence>
<dbReference type="Pfam" id="PF13193">
    <property type="entry name" value="AMP-binding_C"/>
    <property type="match status" value="2"/>
</dbReference>
<dbReference type="CDD" id="cd19531">
    <property type="entry name" value="LCL_NRPS-like"/>
    <property type="match status" value="1"/>
</dbReference>
<dbReference type="GO" id="GO:0072330">
    <property type="term" value="P:monocarboxylic acid biosynthetic process"/>
    <property type="evidence" value="ECO:0007669"/>
    <property type="project" value="UniProtKB-ARBA"/>
</dbReference>
<dbReference type="SUPFAM" id="SSF52777">
    <property type="entry name" value="CoA-dependent acyltransferases"/>
    <property type="match status" value="4"/>
</dbReference>
<feature type="compositionally biased region" description="Basic and acidic residues" evidence="5">
    <location>
        <begin position="965"/>
        <end position="980"/>
    </location>
</feature>
<dbReference type="Gene3D" id="3.30.559.30">
    <property type="entry name" value="Nonribosomal peptide synthetase, condensation domain"/>
    <property type="match status" value="2"/>
</dbReference>
<dbReference type="CDD" id="cd19543">
    <property type="entry name" value="DCL_NRPS"/>
    <property type="match status" value="1"/>
</dbReference>
<dbReference type="InterPro" id="IPR029058">
    <property type="entry name" value="AB_hydrolase_fold"/>
</dbReference>
<dbReference type="GO" id="GO:0003824">
    <property type="term" value="F:catalytic activity"/>
    <property type="evidence" value="ECO:0007669"/>
    <property type="project" value="InterPro"/>
</dbReference>
<dbReference type="FunFam" id="1.10.1200.10:FF:000005">
    <property type="entry name" value="Nonribosomal peptide synthetase 1"/>
    <property type="match status" value="1"/>
</dbReference>
<dbReference type="InterPro" id="IPR020845">
    <property type="entry name" value="AMP-binding_CS"/>
</dbReference>
<dbReference type="EMBL" id="DRLI01000226">
    <property type="protein sequence ID" value="HHM02522.1"/>
    <property type="molecule type" value="Genomic_DNA"/>
</dbReference>
<dbReference type="InterPro" id="IPR009081">
    <property type="entry name" value="PP-bd_ACP"/>
</dbReference>
<dbReference type="InterPro" id="IPR023213">
    <property type="entry name" value="CAT-like_dom_sf"/>
</dbReference>
<reference evidence="7" key="1">
    <citation type="journal article" date="2020" name="mSystems">
        <title>Genome- and Community-Level Interaction Insights into Carbon Utilization and Element Cycling Functions of Hydrothermarchaeota in Hydrothermal Sediment.</title>
        <authorList>
            <person name="Zhou Z."/>
            <person name="Liu Y."/>
            <person name="Xu W."/>
            <person name="Pan J."/>
            <person name="Luo Z.H."/>
            <person name="Li M."/>
        </authorList>
    </citation>
    <scope>NUCLEOTIDE SEQUENCE [LARGE SCALE GENOMIC DNA]</scope>
    <source>
        <strain evidence="7">HyVt-460</strain>
    </source>
</reference>
<dbReference type="FunFam" id="2.30.38.10:FF:000001">
    <property type="entry name" value="Non-ribosomal peptide synthetase PvdI"/>
    <property type="match status" value="2"/>
</dbReference>
<dbReference type="Pfam" id="PF00550">
    <property type="entry name" value="PP-binding"/>
    <property type="match status" value="2"/>
</dbReference>
<dbReference type="FunFam" id="3.40.50.980:FF:000001">
    <property type="entry name" value="Non-ribosomal peptide synthetase"/>
    <property type="match status" value="2"/>
</dbReference>
<dbReference type="NCBIfam" id="NF003417">
    <property type="entry name" value="PRK04813.1"/>
    <property type="match status" value="2"/>
</dbReference>
<name>A0A7V5RQC2_CALAY</name>
<dbReference type="InterPro" id="IPR045851">
    <property type="entry name" value="AMP-bd_C_sf"/>
</dbReference>
<evidence type="ECO:0000256" key="1">
    <source>
        <dbReference type="ARBA" id="ARBA00001957"/>
    </source>
</evidence>
<dbReference type="SUPFAM" id="SSF47336">
    <property type="entry name" value="ACP-like"/>
    <property type="match status" value="2"/>
</dbReference>
<dbReference type="PANTHER" id="PTHR45527:SF1">
    <property type="entry name" value="FATTY ACID SYNTHASE"/>
    <property type="match status" value="1"/>
</dbReference>
<dbReference type="GO" id="GO:0044550">
    <property type="term" value="P:secondary metabolite biosynthetic process"/>
    <property type="evidence" value="ECO:0007669"/>
    <property type="project" value="UniProtKB-ARBA"/>
</dbReference>
<comment type="similarity">
    <text evidence="2">Belongs to the ATP-dependent AMP-binding enzyme family.</text>
</comment>
<dbReference type="SUPFAM" id="SSF56801">
    <property type="entry name" value="Acetyl-CoA synthetase-like"/>
    <property type="match status" value="2"/>
</dbReference>
<dbReference type="FunFam" id="3.30.300.30:FF:000010">
    <property type="entry name" value="Enterobactin synthetase component F"/>
    <property type="match status" value="2"/>
</dbReference>
<evidence type="ECO:0000256" key="5">
    <source>
        <dbReference type="SAM" id="MobiDB-lite"/>
    </source>
</evidence>
<dbReference type="InterPro" id="IPR020806">
    <property type="entry name" value="PKS_PP-bd"/>
</dbReference>
<dbReference type="InterPro" id="IPR001242">
    <property type="entry name" value="Condensation_dom"/>
</dbReference>
<dbReference type="InterPro" id="IPR000873">
    <property type="entry name" value="AMP-dep_synth/lig_dom"/>
</dbReference>
<sequence>MNQAKSPKKNIEDIYPLSPMQQGMLFHYVYNPDSAVYFEQFMVRLRGRFDGDRFRKAWLDVMQRHPVLRTSFVWKKLDKMLQVVHRETPLPFEFMDWRHIPAGEQPQRLENFYREDRQKGFNLAKPPLMRLYLIQLTEDHYQFLWSFHHLLMDGWSLPIVLNEVFTLYESGLRNIPAPLPPSRPFKEYIQWLSAQDLDKARDYWKTLLRGYDTPSYLRPVLQAENFQGENPAFGKVARYLDTETSAALTALARGQHVTMNSIIQLAWSLLISAYTGLDDVVFGATVSGRPPAIPDIQMMVGLFINTLPVRLKIDPDRSLLDLLKAIQAQSIKTRDFEYTSLVDIQSRYGPEENLPLFDSIVVFENYPVDESLSKADTSISFSDISTFERTNYPLTVVAAAREKVFLEISYQSEKIDPRAMEALMDHLENILVRIAEQPQMPVRHLSLLNEKEYRKTVYDLNDSNDAGGEPFFVHKAIEKLARKIPDAPAIIHEDREISFTELNTRANRLAHLLIKQGIREESFVGIALQRSGDMIVSILAILKAGGAYLPLDPSYPPERLRHIITDSAADIILTHSSLAPGIPATDERLLFLDRLDEELQGCPDTAPPTELSFSNLAYMIYTSGSTGLPKGVMISHGALANYLNWCLKAYPADKGNGSLVHATIAFDATVTSIFPALVSGKPLILTREEDGMEGLSRMLDRHGPFGYVKITPAHLDLLRNQLSARELPQQSHAYVIGGENLLFSQIDFWQKNAPDTLLFNEYGPTENTVGCIVYEAHEDTGKGSVPIGRVIPKTQAYILNEYLNPVPVGVAGELYLAGDSLARGYFNRPDLTAERFLANPFSATPGARMYKTGDKARYNAQGQIVFLGRADDQVKIRGFRIELGEIEHHIKSLPYVRDVLVDVFEPQQGNRQLVAYIIADGTDTLPEAETLGHELQAYLPDYMIPNFVVSLEAFPLTPNGKIDRKALPRPLRDGQKKDKYVPPSNPTEEAIQKIWQELLETEAIGVHENFFHHGGHSILATRLVTRFRQQFEVELPLAAVFEATTIARQALLIEMEKAMARRPQWPPLQKVSRENPLPVSLPQQRLWFIDQFNPGTTAYNIHLALRINGPLNISLIEQSIQAVINRHEILRTSFDNIDGAPFLHIHDQYDFKLEFETADPAEEADTLISKATREMAATVFNLSTLPLMRMKIVRMNENSHLLCGVIHHIISDGLSMGILIKEALENYDALLRGEKPLTEALPFQYADYAHWQRDWLKDEILEQHLSYWKQQIGVRPPVLELPTDFPRPALQTFNGRQFDFDIDEALLSRLNRFSMQNGVTLFMTLMTAWQILLHRYSRQETILVGTPVTGRLLEEANELIGFFVNTLVIKGQFNPQATLTELLTQIRGHVLEAHAHQSLPFEQLVDLLQPDRDLSHPPLFQAAFILQNLQNTEWETAGLRFEEIVPQSVVAKVDISLYASETRDGLRLRLEYNSDLFHEATIGNMARHFNQLLSVMTANPTAKVSRLALMREEEVKGLLAGSGRPADSLPYGNVAAAFASVAAGHADHTALSMGGRHISYKELDRLSDHGARQLAEMGVHSGDIVGICMSRSPEMIVAMLSVIKAGAAYLPLDPAYPRERLRYMVEDSAAARILTNEETAKHTRDVFGDSVEQYTMETLLALNRADRKLPSIFPEQAAYVIYTSGSTGKPKGAVLHHRGLLNLANEQKKAFGIDRQSRVLQFASLSFDAATWETFMALLNGATLVLIDPETQASVEKMQDVLVGEKITTVTLPPSVLTLFDDRPMPDLRTIITAGEKCPQTLVKRFQPGRRMVNAYGPTETTVCASLYETDAAEETDPPIGFPLGGFDLHVLDEHLHLLPPGVPGELCIGGVGLARGYLNRPGLTAERFVPHPHGTPGSRLYRSGDLVKRGRDGAIEFLGRIDHQVKLRGFRIELGEIQNSLLEIEGVRDAFVMVREDQPGEPRLTAYVASDGEMKSISVKSVLARQLPEYMIPSAFVFLSQLPLNANGKIDREALPVPELDRTQLSSEFVAPRNEQEETIAGIVRDLLHLEKVGIHDNFFELGGHSLLATRFVARMRESLSVEVPLRLLFENPTIEGIARVLAGPDVRLIDEDEPALEALAREPEEDEQLLETLEGLSEDELDALLNDSDGDEEDDE</sequence>
<protein>
    <submittedName>
        <fullName evidence="7">Amino acid adenylation domain-containing protein</fullName>
    </submittedName>
</protein>
<dbReference type="PANTHER" id="PTHR45527">
    <property type="entry name" value="NONRIBOSOMAL PEPTIDE SYNTHETASE"/>
    <property type="match status" value="1"/>
</dbReference>
<dbReference type="PROSITE" id="PS50075">
    <property type="entry name" value="CARRIER"/>
    <property type="match status" value="2"/>
</dbReference>
<keyword evidence="4" id="KW-0597">Phosphoprotein</keyword>